<comment type="caution">
    <text evidence="1">The sequence shown here is derived from an EMBL/GenBank/DDBJ whole genome shotgun (WGS) entry which is preliminary data.</text>
</comment>
<dbReference type="AlphaFoldDB" id="A0A061JHQ1"/>
<accession>A0A061JHQ1</accession>
<protein>
    <submittedName>
        <fullName evidence="1">Uncharacterized protein</fullName>
    </submittedName>
</protein>
<keyword evidence="2" id="KW-1185">Reference proteome</keyword>
<dbReference type="EMBL" id="ARPM03000200">
    <property type="protein sequence ID" value="ETZ04429.1"/>
    <property type="molecule type" value="Genomic_DNA"/>
</dbReference>
<dbReference type="RefSeq" id="WP_023491194.1">
    <property type="nucleotide sequence ID" value="NZ_ARPM03000200.1"/>
</dbReference>
<gene>
    <name evidence="1" type="ORF">K737_301165</name>
</gene>
<proteinExistence type="predicted"/>
<name>A0A061JHQ1_9PROT</name>
<reference evidence="1 2" key="1">
    <citation type="journal article" date="2013" name="Genome Announc.">
        <title>Draft Genome Sequence of Holospora undulata Strain HU1, a Micronucleus-Specific Symbiont of the Ciliate Paramecium caudatum.</title>
        <authorList>
            <person name="Dohra H."/>
            <person name="Suzuki H."/>
            <person name="Suzuki T."/>
            <person name="Tanaka K."/>
            <person name="Fujishima M."/>
        </authorList>
    </citation>
    <scope>NUCLEOTIDE SEQUENCE [LARGE SCALE GENOMIC DNA]</scope>
    <source>
        <strain evidence="1 2">HU1</strain>
    </source>
</reference>
<evidence type="ECO:0000313" key="1">
    <source>
        <dbReference type="EMBL" id="ETZ04429.1"/>
    </source>
</evidence>
<organism evidence="1 2">
    <name type="scientific">Holospora undulata HU1</name>
    <dbReference type="NCBI Taxonomy" id="1321371"/>
    <lineage>
        <taxon>Bacteria</taxon>
        <taxon>Pseudomonadati</taxon>
        <taxon>Pseudomonadota</taxon>
        <taxon>Alphaproteobacteria</taxon>
        <taxon>Holosporales</taxon>
        <taxon>Holosporaceae</taxon>
        <taxon>Holospora</taxon>
    </lineage>
</organism>
<sequence>MQKFLKKEYRVTLRTQHRQEKNRRAADRIKAVLLSDKGWSYRQIARLF</sequence>
<evidence type="ECO:0000313" key="2">
    <source>
        <dbReference type="Proteomes" id="UP000026922"/>
    </source>
</evidence>
<dbReference type="Proteomes" id="UP000026922">
    <property type="component" value="Unassembled WGS sequence"/>
</dbReference>